<dbReference type="OrthoDB" id="3826998at2"/>
<protein>
    <recommendedName>
        <fullName evidence="4">WXG100 family type VII secretion target</fullName>
    </recommendedName>
</protein>
<dbReference type="Gene3D" id="1.10.287.1060">
    <property type="entry name" value="ESAT-6-like"/>
    <property type="match status" value="1"/>
</dbReference>
<dbReference type="Proteomes" id="UP000029833">
    <property type="component" value="Unassembled WGS sequence"/>
</dbReference>
<dbReference type="InterPro" id="IPR036689">
    <property type="entry name" value="ESAT-6-like_sf"/>
</dbReference>
<feature type="region of interest" description="Disordered" evidence="1">
    <location>
        <begin position="93"/>
        <end position="114"/>
    </location>
</feature>
<evidence type="ECO:0000313" key="2">
    <source>
        <dbReference type="EMBL" id="KGM01169.1"/>
    </source>
</evidence>
<evidence type="ECO:0000256" key="1">
    <source>
        <dbReference type="SAM" id="MobiDB-lite"/>
    </source>
</evidence>
<gene>
    <name evidence="2" type="ORF">Q760_03495</name>
</gene>
<keyword evidence="3" id="KW-1185">Reference proteome</keyword>
<reference evidence="2 3" key="1">
    <citation type="submission" date="2013-10" db="EMBL/GenBank/DDBJ databases">
        <authorList>
            <person name="Wang G."/>
            <person name="Zhuang W."/>
        </authorList>
    </citation>
    <scope>NUCLEOTIDE SEQUENCE [LARGE SCALE GENOMIC DNA]</scope>
    <source>
        <strain evidence="2 3">DSM 20118</strain>
    </source>
</reference>
<dbReference type="EMBL" id="AXNT01000128">
    <property type="protein sequence ID" value="KGM01169.1"/>
    <property type="molecule type" value="Genomic_DNA"/>
</dbReference>
<evidence type="ECO:0008006" key="4">
    <source>
        <dbReference type="Google" id="ProtNLM"/>
    </source>
</evidence>
<proteinExistence type="predicted"/>
<dbReference type="RefSeq" id="WP_034633396.1">
    <property type="nucleotide sequence ID" value="NZ_AXNT01000128.1"/>
</dbReference>
<evidence type="ECO:0000313" key="3">
    <source>
        <dbReference type="Proteomes" id="UP000029833"/>
    </source>
</evidence>
<comment type="caution">
    <text evidence="2">The sequence shown here is derived from an EMBL/GenBank/DDBJ whole genome shotgun (WGS) entry which is preliminary data.</text>
</comment>
<dbReference type="SUPFAM" id="SSF140453">
    <property type="entry name" value="EsxAB dimer-like"/>
    <property type="match status" value="1"/>
</dbReference>
<dbReference type="AlphaFoldDB" id="A0A0A0B5R8"/>
<name>A0A0A0B5R8_9CELL</name>
<accession>A0A0A0B5R8</accession>
<dbReference type="STRING" id="1408250.Q760_03495"/>
<sequence>MKFAMEADALQVLGRKTATESDDLGQLVRNLKEAAEPLEGTFNGVAKASFVSFKERTDDISTVLNNALVGITESIAGQNRAFVTTADEGADVHRSAEGSADFAGADTSKFAPRA</sequence>
<organism evidence="2 3">
    <name type="scientific">Cellulomonas cellasea DSM 20118</name>
    <dbReference type="NCBI Taxonomy" id="1408250"/>
    <lineage>
        <taxon>Bacteria</taxon>
        <taxon>Bacillati</taxon>
        <taxon>Actinomycetota</taxon>
        <taxon>Actinomycetes</taxon>
        <taxon>Micrococcales</taxon>
        <taxon>Cellulomonadaceae</taxon>
        <taxon>Cellulomonas</taxon>
    </lineage>
</organism>